<dbReference type="InterPro" id="IPR002347">
    <property type="entry name" value="SDR_fam"/>
</dbReference>
<evidence type="ECO:0000256" key="1">
    <source>
        <dbReference type="ARBA" id="ARBA00006484"/>
    </source>
</evidence>
<keyword evidence="2" id="KW-0560">Oxidoreductase</keyword>
<dbReference type="PANTHER" id="PTHR42879:SF2">
    <property type="entry name" value="3-OXOACYL-[ACYL-CARRIER-PROTEIN] REDUCTASE FABG"/>
    <property type="match status" value="1"/>
</dbReference>
<dbReference type="EMBL" id="JBHSBL010000002">
    <property type="protein sequence ID" value="MFC4063525.1"/>
    <property type="molecule type" value="Genomic_DNA"/>
</dbReference>
<dbReference type="SUPFAM" id="SSF51735">
    <property type="entry name" value="NAD(P)-binding Rossmann-fold domains"/>
    <property type="match status" value="1"/>
</dbReference>
<name>A0ABV8INX7_9ACTN</name>
<dbReference type="PANTHER" id="PTHR42879">
    <property type="entry name" value="3-OXOACYL-(ACYL-CARRIER-PROTEIN) REDUCTASE"/>
    <property type="match status" value="1"/>
</dbReference>
<evidence type="ECO:0000313" key="3">
    <source>
        <dbReference type="Proteomes" id="UP001595867"/>
    </source>
</evidence>
<protein>
    <submittedName>
        <fullName evidence="2">SDR family NAD(P)-dependent oxidoreductase</fullName>
        <ecNumber evidence="2">1.1.1.-</ecNumber>
    </submittedName>
</protein>
<dbReference type="GO" id="GO:0016491">
    <property type="term" value="F:oxidoreductase activity"/>
    <property type="evidence" value="ECO:0007669"/>
    <property type="project" value="UniProtKB-KW"/>
</dbReference>
<dbReference type="RefSeq" id="WP_378064532.1">
    <property type="nucleotide sequence ID" value="NZ_JBHSBL010000002.1"/>
</dbReference>
<proteinExistence type="inferred from homology"/>
<evidence type="ECO:0000313" key="2">
    <source>
        <dbReference type="EMBL" id="MFC4063525.1"/>
    </source>
</evidence>
<accession>A0ABV8INX7</accession>
<comment type="similarity">
    <text evidence="1">Belongs to the short-chain dehydrogenases/reductases (SDR) family.</text>
</comment>
<sequence>MTDLSGKIALISGTGGGMGRAAALEFARCGALVVGCDLNVDGAEETVELVTKEGGRMRSVQPVDLTSEDGVDRWVADAAGEYGKVDILYNNASVARVGPWDEMTYEKWRYSLTYELDIVYLSTKAAWPLLIAAGGGVVINVASVAAHVGAQFVHQHAHGAAKGGVLAFTKHLMISGAPHGIRAVSISPGLIVTPATQPVIDAIGPAGVEGMISNIPSRRLGKPEDVAGLAAFLASDAASYINGADIAIDGGIMAAD</sequence>
<dbReference type="InterPro" id="IPR036291">
    <property type="entry name" value="NAD(P)-bd_dom_sf"/>
</dbReference>
<organism evidence="2 3">
    <name type="scientific">Actinoplanes subglobosus</name>
    <dbReference type="NCBI Taxonomy" id="1547892"/>
    <lineage>
        <taxon>Bacteria</taxon>
        <taxon>Bacillati</taxon>
        <taxon>Actinomycetota</taxon>
        <taxon>Actinomycetes</taxon>
        <taxon>Micromonosporales</taxon>
        <taxon>Micromonosporaceae</taxon>
        <taxon>Actinoplanes</taxon>
    </lineage>
</organism>
<dbReference type="InterPro" id="IPR050259">
    <property type="entry name" value="SDR"/>
</dbReference>
<dbReference type="CDD" id="cd05233">
    <property type="entry name" value="SDR_c"/>
    <property type="match status" value="1"/>
</dbReference>
<dbReference type="PRINTS" id="PR00080">
    <property type="entry name" value="SDRFAMILY"/>
</dbReference>
<gene>
    <name evidence="2" type="ORF">ACFO0C_01180</name>
</gene>
<comment type="caution">
    <text evidence="2">The sequence shown here is derived from an EMBL/GenBank/DDBJ whole genome shotgun (WGS) entry which is preliminary data.</text>
</comment>
<dbReference type="Proteomes" id="UP001595867">
    <property type="component" value="Unassembled WGS sequence"/>
</dbReference>
<dbReference type="Gene3D" id="3.40.50.720">
    <property type="entry name" value="NAD(P)-binding Rossmann-like Domain"/>
    <property type="match status" value="1"/>
</dbReference>
<dbReference type="PRINTS" id="PR00081">
    <property type="entry name" value="GDHRDH"/>
</dbReference>
<dbReference type="Pfam" id="PF13561">
    <property type="entry name" value="adh_short_C2"/>
    <property type="match status" value="1"/>
</dbReference>
<dbReference type="EC" id="1.1.1.-" evidence="2"/>
<reference evidence="3" key="1">
    <citation type="journal article" date="2019" name="Int. J. Syst. Evol. Microbiol.">
        <title>The Global Catalogue of Microorganisms (GCM) 10K type strain sequencing project: providing services to taxonomists for standard genome sequencing and annotation.</title>
        <authorList>
            <consortium name="The Broad Institute Genomics Platform"/>
            <consortium name="The Broad Institute Genome Sequencing Center for Infectious Disease"/>
            <person name="Wu L."/>
            <person name="Ma J."/>
        </authorList>
    </citation>
    <scope>NUCLEOTIDE SEQUENCE [LARGE SCALE GENOMIC DNA]</scope>
    <source>
        <strain evidence="3">TBRC 5832</strain>
    </source>
</reference>
<keyword evidence="3" id="KW-1185">Reference proteome</keyword>